<sequence length="134" mass="15025">MMPLPDNDTGPAVLHFPRRNILPAGEASDYLGIRPRHLRAMRLLRCGPKTITINRETLYTEEDLRSFRQGLLNMVGVTENGGFYRELKPGERTTATTGDPLVVLLSRHIIRRKATLVGLWGMMALGIGIDLILF</sequence>
<keyword evidence="1" id="KW-0812">Transmembrane</keyword>
<gene>
    <name evidence="2" type="ORF">CFR77_13625</name>
</gene>
<evidence type="ECO:0000256" key="1">
    <source>
        <dbReference type="SAM" id="Phobius"/>
    </source>
</evidence>
<dbReference type="EMBL" id="NKUA01000024">
    <property type="protein sequence ID" value="PYD77841.1"/>
    <property type="molecule type" value="Genomic_DNA"/>
</dbReference>
<keyword evidence="3" id="KW-1185">Reference proteome</keyword>
<dbReference type="AlphaFoldDB" id="A0A318QK28"/>
<protein>
    <submittedName>
        <fullName evidence="2">Uncharacterized protein</fullName>
    </submittedName>
</protein>
<dbReference type="Proteomes" id="UP000247814">
    <property type="component" value="Unassembled WGS sequence"/>
</dbReference>
<evidence type="ECO:0000313" key="3">
    <source>
        <dbReference type="Proteomes" id="UP000247814"/>
    </source>
</evidence>
<accession>A0A318QK28</accession>
<evidence type="ECO:0000313" key="2">
    <source>
        <dbReference type="EMBL" id="PYD77841.1"/>
    </source>
</evidence>
<proteinExistence type="predicted"/>
<reference evidence="2 3" key="1">
    <citation type="submission" date="2017-07" db="EMBL/GenBank/DDBJ databases">
        <title>A draft genome sequence of Komagataeibacter sucrofermentans LMG 18788.</title>
        <authorList>
            <person name="Skraban J."/>
            <person name="Cleenwerck I."/>
            <person name="Vandamme P."/>
            <person name="Trcek J."/>
        </authorList>
    </citation>
    <scope>NUCLEOTIDE SEQUENCE [LARGE SCALE GENOMIC DNA]</scope>
    <source>
        <strain evidence="2 3">LMG 18788</strain>
    </source>
</reference>
<organism evidence="2 3">
    <name type="scientific">Komagataeibacter sucrofermentans</name>
    <dbReference type="NCBI Taxonomy" id="1053551"/>
    <lineage>
        <taxon>Bacteria</taxon>
        <taxon>Pseudomonadati</taxon>
        <taxon>Pseudomonadota</taxon>
        <taxon>Alphaproteobacteria</taxon>
        <taxon>Acetobacterales</taxon>
        <taxon>Acetobacteraceae</taxon>
        <taxon>Komagataeibacter</taxon>
    </lineage>
</organism>
<feature type="transmembrane region" description="Helical" evidence="1">
    <location>
        <begin position="114"/>
        <end position="133"/>
    </location>
</feature>
<keyword evidence="1" id="KW-0472">Membrane</keyword>
<comment type="caution">
    <text evidence="2">The sequence shown here is derived from an EMBL/GenBank/DDBJ whole genome shotgun (WGS) entry which is preliminary data.</text>
</comment>
<keyword evidence="1" id="KW-1133">Transmembrane helix</keyword>
<dbReference type="OrthoDB" id="7280426at2"/>
<name>A0A318QK28_9PROT</name>